<name>A0A2J8ABB5_9CHLO</name>
<evidence type="ECO:0000256" key="2">
    <source>
        <dbReference type="ARBA" id="ARBA00022692"/>
    </source>
</evidence>
<organism evidence="4 5">
    <name type="scientific">Tetrabaena socialis</name>
    <dbReference type="NCBI Taxonomy" id="47790"/>
    <lineage>
        <taxon>Eukaryota</taxon>
        <taxon>Viridiplantae</taxon>
        <taxon>Chlorophyta</taxon>
        <taxon>core chlorophytes</taxon>
        <taxon>Chlorophyceae</taxon>
        <taxon>CS clade</taxon>
        <taxon>Chlamydomonadales</taxon>
        <taxon>Tetrabaenaceae</taxon>
        <taxon>Tetrabaena</taxon>
    </lineage>
</organism>
<dbReference type="Proteomes" id="UP000236333">
    <property type="component" value="Unassembled WGS sequence"/>
</dbReference>
<dbReference type="OrthoDB" id="409948at2759"/>
<dbReference type="GO" id="GO:0016020">
    <property type="term" value="C:membrane"/>
    <property type="evidence" value="ECO:0007669"/>
    <property type="project" value="UniProtKB-SubCell"/>
</dbReference>
<evidence type="ECO:0000256" key="3">
    <source>
        <dbReference type="ARBA" id="ARBA00023136"/>
    </source>
</evidence>
<dbReference type="PANTHER" id="PTHR47567">
    <property type="entry name" value="MITOCHONDRIAL SUBSTRATE/SOLUTE CARRIER"/>
    <property type="match status" value="1"/>
</dbReference>
<dbReference type="InterPro" id="IPR023395">
    <property type="entry name" value="MCP_dom_sf"/>
</dbReference>
<keyword evidence="2" id="KW-0812">Transmembrane</keyword>
<dbReference type="EMBL" id="PGGS01000078">
    <property type="protein sequence ID" value="PNH09797.1"/>
    <property type="molecule type" value="Genomic_DNA"/>
</dbReference>
<dbReference type="SUPFAM" id="SSF103506">
    <property type="entry name" value="Mitochondrial carrier"/>
    <property type="match status" value="1"/>
</dbReference>
<sequence>MASTQQQSMVLVSSQFAYGDASASTFRLGSALKGSAPATVSVSTSSPSSGCSFTARGSAHKLASRRAMARSRVAAAPFASLSFAAVTLSPPSKQEAPASLGAVKPKKTLAQIVDTASKKALSGGVPGMVAMGIQVLSLMWLRTTINYQYRYGTTTLQALQTLWAQGGIPRFYQGLAPALIQGPLSRFGDTAANTGMLALLEDVDMPVAFKTVAASMAAGAFRIFLMPVDACKTILQVRRRAGARQGGGGDGTALRTRGLGARGVWGCAA</sequence>
<comment type="subcellular location">
    <subcellularLocation>
        <location evidence="1">Membrane</location>
    </subcellularLocation>
</comment>
<keyword evidence="3" id="KW-0472">Membrane</keyword>
<evidence type="ECO:0000313" key="4">
    <source>
        <dbReference type="EMBL" id="PNH09797.1"/>
    </source>
</evidence>
<dbReference type="AlphaFoldDB" id="A0A2J8ABB5"/>
<gene>
    <name evidence="4" type="ORF">TSOC_003555</name>
</gene>
<keyword evidence="5" id="KW-1185">Reference proteome</keyword>
<reference evidence="4 5" key="1">
    <citation type="journal article" date="2017" name="Mol. Biol. Evol.">
        <title>The 4-celled Tetrabaena socialis nuclear genome reveals the essential components for genetic control of cell number at the origin of multicellularity in the volvocine lineage.</title>
        <authorList>
            <person name="Featherston J."/>
            <person name="Arakaki Y."/>
            <person name="Hanschen E.R."/>
            <person name="Ferris P.J."/>
            <person name="Michod R.E."/>
            <person name="Olson B.J.S.C."/>
            <person name="Nozaki H."/>
            <person name="Durand P.M."/>
        </authorList>
    </citation>
    <scope>NUCLEOTIDE SEQUENCE [LARGE SCALE GENOMIC DNA]</scope>
    <source>
        <strain evidence="4 5">NIES-571</strain>
    </source>
</reference>
<proteinExistence type="predicted"/>
<protein>
    <submittedName>
        <fullName evidence="4">Uncharacterized protein</fullName>
    </submittedName>
</protein>
<dbReference type="PANTHER" id="PTHR47567:SF1">
    <property type="entry name" value="NAD-DEPENDENT EPIMERASE_DEHYDRATASE DOMAIN-CONTAINING PROTEIN"/>
    <property type="match status" value="1"/>
</dbReference>
<evidence type="ECO:0000313" key="5">
    <source>
        <dbReference type="Proteomes" id="UP000236333"/>
    </source>
</evidence>
<dbReference type="Gene3D" id="1.50.40.10">
    <property type="entry name" value="Mitochondrial carrier domain"/>
    <property type="match status" value="1"/>
</dbReference>
<evidence type="ECO:0000256" key="1">
    <source>
        <dbReference type="ARBA" id="ARBA00004370"/>
    </source>
</evidence>
<accession>A0A2J8ABB5</accession>
<comment type="caution">
    <text evidence="4">The sequence shown here is derived from an EMBL/GenBank/DDBJ whole genome shotgun (WGS) entry which is preliminary data.</text>
</comment>